<keyword evidence="2" id="KW-1185">Reference proteome</keyword>
<proteinExistence type="predicted"/>
<name>A0ABN8F8R5_9BACT</name>
<sequence>MLTDLPALDLCPMRCIHPYPCAPGPLFVLLWLLLLGPVACAQSVRPDTVSRFSGTLTLTQNGISIIPTFSLDKPALIFNLAVGRGRLTFEPDLRFSLEGKPWSMLFWWRYRVLRDRRFSLRVGAHPAMNFRTVDMQRTPDGTPEEVIEARRYLATEVVPSYRLTDRLSLGLYYLSGWGFDDGVQRTHFLTLNAALTPLARVGDWSLQAFPSAFYLRTDDLQGYYGSATLRVQHARVPLALESILNHKISTEIAPERVLVWNISLRYTFNRRFVDYRPQQALP</sequence>
<accession>A0ABN8F8R5</accession>
<gene>
    <name evidence="1" type="ORF">LEM8419_01763</name>
</gene>
<evidence type="ECO:0000313" key="1">
    <source>
        <dbReference type="EMBL" id="CAH1000629.1"/>
    </source>
</evidence>
<protein>
    <recommendedName>
        <fullName evidence="3">MipA/OmpV family protein</fullName>
    </recommendedName>
</protein>
<evidence type="ECO:0008006" key="3">
    <source>
        <dbReference type="Google" id="ProtNLM"/>
    </source>
</evidence>
<evidence type="ECO:0000313" key="2">
    <source>
        <dbReference type="Proteomes" id="UP000837803"/>
    </source>
</evidence>
<comment type="caution">
    <text evidence="1">The sequence shown here is derived from an EMBL/GenBank/DDBJ whole genome shotgun (WGS) entry which is preliminary data.</text>
</comment>
<organism evidence="1 2">
    <name type="scientific">Neolewinella maritima</name>
    <dbReference type="NCBI Taxonomy" id="1383882"/>
    <lineage>
        <taxon>Bacteria</taxon>
        <taxon>Pseudomonadati</taxon>
        <taxon>Bacteroidota</taxon>
        <taxon>Saprospiria</taxon>
        <taxon>Saprospirales</taxon>
        <taxon>Lewinellaceae</taxon>
        <taxon>Neolewinella</taxon>
    </lineage>
</organism>
<reference evidence="1" key="1">
    <citation type="submission" date="2021-12" db="EMBL/GenBank/DDBJ databases">
        <authorList>
            <person name="Rodrigo-Torres L."/>
            <person name="Arahal R. D."/>
            <person name="Lucena T."/>
        </authorList>
    </citation>
    <scope>NUCLEOTIDE SEQUENCE</scope>
    <source>
        <strain evidence="1">CECT 8419</strain>
    </source>
</reference>
<dbReference type="Proteomes" id="UP000837803">
    <property type="component" value="Unassembled WGS sequence"/>
</dbReference>
<dbReference type="EMBL" id="CAKLPZ010000002">
    <property type="protein sequence ID" value="CAH1000629.1"/>
    <property type="molecule type" value="Genomic_DNA"/>
</dbReference>